<evidence type="ECO:0000313" key="3">
    <source>
        <dbReference type="Proteomes" id="UP000004848"/>
    </source>
</evidence>
<dbReference type="RefSeq" id="WP_006940124.1">
    <property type="nucleotide sequence ID" value="NZ_AAUW01000031.1"/>
</dbReference>
<reference evidence="2 3" key="1">
    <citation type="submission" date="2006-05" db="EMBL/GenBank/DDBJ databases">
        <authorList>
            <person name="King G."/>
            <person name="Ferriera S."/>
            <person name="Johnson J."/>
            <person name="Kravitz S."/>
            <person name="Beeson K."/>
            <person name="Sutton G."/>
            <person name="Rogers Y.-H."/>
            <person name="Friedman R."/>
            <person name="Frazier M."/>
            <person name="Venter J.C."/>
        </authorList>
    </citation>
    <scope>NUCLEOTIDE SEQUENCE [LARGE SCALE GENOMIC DNA]</scope>
    <source>
        <strain evidence="3">ATCC 25650 / DSM 13394 / JCM 20685 / NBRC 16684 / NCIMB 2208 / IAM 12614 / B1</strain>
    </source>
</reference>
<dbReference type="GeneID" id="68849904"/>
<feature type="region of interest" description="Disordered" evidence="1">
    <location>
        <begin position="59"/>
        <end position="85"/>
    </location>
</feature>
<gene>
    <name evidence="2" type="ORF">SIAM614_21430</name>
</gene>
<dbReference type="Proteomes" id="UP000004848">
    <property type="component" value="Unassembled WGS sequence"/>
</dbReference>
<comment type="caution">
    <text evidence="2">The sequence shown here is derived from an EMBL/GenBank/DDBJ whole genome shotgun (WGS) entry which is preliminary data.</text>
</comment>
<dbReference type="OrthoDB" id="7680866at2"/>
<name>A0P3I6_ROSAI</name>
<dbReference type="eggNOG" id="ENOG502ZSMX">
    <property type="taxonomic scope" value="Bacteria"/>
</dbReference>
<dbReference type="AlphaFoldDB" id="A0P3I6"/>
<evidence type="ECO:0000313" key="2">
    <source>
        <dbReference type="EMBL" id="EAV40434.1"/>
    </source>
</evidence>
<accession>A0P3I6</accession>
<evidence type="ECO:0000256" key="1">
    <source>
        <dbReference type="SAM" id="MobiDB-lite"/>
    </source>
</evidence>
<protein>
    <submittedName>
        <fullName evidence="2">Uncharacterized protein</fullName>
    </submittedName>
</protein>
<dbReference type="EMBL" id="AAUW01000031">
    <property type="protein sequence ID" value="EAV40434.1"/>
    <property type="molecule type" value="Genomic_DNA"/>
</dbReference>
<organism evidence="2 3">
    <name type="scientific">Roseibium aggregatum (strain ATCC 25650 / DSM 13394 / JCM 20685 / NBRC 16684 / NCIMB 2208 / IAM 12614 / B1)</name>
    <name type="common">Stappia aggregata</name>
    <dbReference type="NCBI Taxonomy" id="384765"/>
    <lineage>
        <taxon>Bacteria</taxon>
        <taxon>Pseudomonadati</taxon>
        <taxon>Pseudomonadota</taxon>
        <taxon>Alphaproteobacteria</taxon>
        <taxon>Hyphomicrobiales</taxon>
        <taxon>Stappiaceae</taxon>
        <taxon>Roseibium</taxon>
    </lineage>
</organism>
<sequence>MSRLANPEASELGETKALRERRDHLLRKANRARYRLHCRPDLTKELKQATTNLLKHELQARRRPEPLGDAGAAGQPHRVPLPYKD</sequence>
<proteinExistence type="predicted"/>